<evidence type="ECO:0000313" key="5">
    <source>
        <dbReference type="Proteomes" id="UP000730482"/>
    </source>
</evidence>
<evidence type="ECO:0000256" key="1">
    <source>
        <dbReference type="SAM" id="MobiDB-lite"/>
    </source>
</evidence>
<protein>
    <submittedName>
        <fullName evidence="4">Sensor domain-containing protein</fullName>
    </submittedName>
</protein>
<dbReference type="InterPro" id="IPR026954">
    <property type="entry name" value="PknH-like_Extracell"/>
</dbReference>
<keyword evidence="5" id="KW-1185">Reference proteome</keyword>
<feature type="chain" id="PRO_5046427560" evidence="2">
    <location>
        <begin position="19"/>
        <end position="272"/>
    </location>
</feature>
<feature type="domain" description="PknH-like extracellular" evidence="3">
    <location>
        <begin position="80"/>
        <end position="246"/>
    </location>
</feature>
<organism evidence="4 5">
    <name type="scientific">Catenulispora pinistramenti</name>
    <dbReference type="NCBI Taxonomy" id="2705254"/>
    <lineage>
        <taxon>Bacteria</taxon>
        <taxon>Bacillati</taxon>
        <taxon>Actinomycetota</taxon>
        <taxon>Actinomycetes</taxon>
        <taxon>Catenulisporales</taxon>
        <taxon>Catenulisporaceae</taxon>
        <taxon>Catenulispora</taxon>
    </lineage>
</organism>
<evidence type="ECO:0000256" key="2">
    <source>
        <dbReference type="SAM" id="SignalP"/>
    </source>
</evidence>
<dbReference type="InterPro" id="IPR038232">
    <property type="entry name" value="PknH-like_Extracell_sf"/>
</dbReference>
<dbReference type="EMBL" id="JAAFYZ010000014">
    <property type="protein sequence ID" value="MBS2546495.1"/>
    <property type="molecule type" value="Genomic_DNA"/>
</dbReference>
<dbReference type="Proteomes" id="UP000730482">
    <property type="component" value="Unassembled WGS sequence"/>
</dbReference>
<gene>
    <name evidence="4" type="ORF">KGQ19_06415</name>
</gene>
<feature type="signal peptide" evidence="2">
    <location>
        <begin position="1"/>
        <end position="18"/>
    </location>
</feature>
<name>A0ABS5KK17_9ACTN</name>
<proteinExistence type="predicted"/>
<dbReference type="Pfam" id="PF14032">
    <property type="entry name" value="PknH_C"/>
    <property type="match status" value="1"/>
</dbReference>
<evidence type="ECO:0000259" key="3">
    <source>
        <dbReference type="Pfam" id="PF14032"/>
    </source>
</evidence>
<comment type="caution">
    <text evidence="4">The sequence shown here is derived from an EMBL/GenBank/DDBJ whole genome shotgun (WGS) entry which is preliminary data.</text>
</comment>
<reference evidence="4 5" key="1">
    <citation type="submission" date="2020-02" db="EMBL/GenBank/DDBJ databases">
        <title>Acidophilic actinobacteria isolated from forest soil.</title>
        <authorList>
            <person name="Golinska P."/>
        </authorList>
    </citation>
    <scope>NUCLEOTIDE SEQUENCE [LARGE SCALE GENOMIC DNA]</scope>
    <source>
        <strain evidence="4 5">NL8</strain>
    </source>
</reference>
<accession>A0ABS5KK17</accession>
<dbReference type="Gene3D" id="3.40.1000.70">
    <property type="entry name" value="PknH-like extracellular domain"/>
    <property type="match status" value="1"/>
</dbReference>
<feature type="region of interest" description="Disordered" evidence="1">
    <location>
        <begin position="31"/>
        <end position="70"/>
    </location>
</feature>
<keyword evidence="2" id="KW-0732">Signal</keyword>
<evidence type="ECO:0000313" key="4">
    <source>
        <dbReference type="EMBL" id="MBS2546495.1"/>
    </source>
</evidence>
<sequence>MLTAMPFGTKGVSIAVFAAIVLSMAACSTGGSAKAAKPSASTRTGAVSSTSASPSTSAQAASSGSASGSTLTTDVISKQILLTGKDEAGYTFDPSQDSKATTNVQDVVATGGSACQVFVDAQEALVPKYGTTAEVDRELTKAGDGHSIEDSVMTFPSAAKASALITDLAAGLKGCQSLSVPQQGGGSVTMSPSAIPELAKAGQAGYIDYLTADGKAELMAAELVAVGTAVSVVAIIGPVSTDPTVLKQMGGTLLSHLSDVQAGRLKSAQGAS</sequence>